<organism evidence="1">
    <name type="scientific">bioreactor metagenome</name>
    <dbReference type="NCBI Taxonomy" id="1076179"/>
    <lineage>
        <taxon>unclassified sequences</taxon>
        <taxon>metagenomes</taxon>
        <taxon>ecological metagenomes</taxon>
    </lineage>
</organism>
<reference evidence="1" key="1">
    <citation type="submission" date="2019-08" db="EMBL/GenBank/DDBJ databases">
        <authorList>
            <person name="Kucharzyk K."/>
            <person name="Murdoch R.W."/>
            <person name="Higgins S."/>
            <person name="Loffler F."/>
        </authorList>
    </citation>
    <scope>NUCLEOTIDE SEQUENCE</scope>
</reference>
<proteinExistence type="predicted"/>
<dbReference type="AlphaFoldDB" id="A0A645GWI1"/>
<comment type="caution">
    <text evidence="1">The sequence shown here is derived from an EMBL/GenBank/DDBJ whole genome shotgun (WGS) entry which is preliminary data.</text>
</comment>
<dbReference type="EMBL" id="VSSQ01081129">
    <property type="protein sequence ID" value="MPN30129.1"/>
    <property type="molecule type" value="Genomic_DNA"/>
</dbReference>
<name>A0A645GWI1_9ZZZZ</name>
<sequence>MLEAKIQHLRDVPCLTIFKWQHTIYRLIILYSPKNIRKSRQTLGCRMGKKPAKSKVGERAGYPLVGHSVYAHTLGLILAGKGHVMPKKIGIIRPQGIIRVKAGKVFFKHRRLAGFIQNGQAVFRLVGRNLGRFLHPGRK</sequence>
<gene>
    <name evidence="1" type="ORF">SDC9_177587</name>
</gene>
<evidence type="ECO:0000313" key="1">
    <source>
        <dbReference type="EMBL" id="MPN30129.1"/>
    </source>
</evidence>
<accession>A0A645GWI1</accession>
<protein>
    <submittedName>
        <fullName evidence="1">Uncharacterized protein</fullName>
    </submittedName>
</protein>